<dbReference type="Pfam" id="PF13289">
    <property type="entry name" value="SIR2_2"/>
    <property type="match status" value="1"/>
</dbReference>
<protein>
    <recommendedName>
        <fullName evidence="3">Protein FAM118B</fullName>
    </recommendedName>
</protein>
<evidence type="ECO:0000313" key="10">
    <source>
        <dbReference type="Proteomes" id="UP000681967"/>
    </source>
</evidence>
<dbReference type="Proteomes" id="UP000681967">
    <property type="component" value="Unassembled WGS sequence"/>
</dbReference>
<evidence type="ECO:0000256" key="1">
    <source>
        <dbReference type="ARBA" id="ARBA00003199"/>
    </source>
</evidence>
<evidence type="ECO:0000313" key="9">
    <source>
        <dbReference type="EMBL" id="CAF4598223.1"/>
    </source>
</evidence>
<dbReference type="EMBL" id="CAJOBH010016710">
    <property type="protein sequence ID" value="CAF4195035.1"/>
    <property type="molecule type" value="Genomic_DNA"/>
</dbReference>
<name>A0A8S2S129_9BILA</name>
<dbReference type="GO" id="GO:0016604">
    <property type="term" value="C:nuclear body"/>
    <property type="evidence" value="ECO:0007669"/>
    <property type="project" value="UniProtKB-SubCell"/>
</dbReference>
<comment type="caution">
    <text evidence="8">The sequence shown here is derived from an EMBL/GenBank/DDBJ whole genome shotgun (WGS) entry which is preliminary data.</text>
</comment>
<dbReference type="InterPro" id="IPR038916">
    <property type="entry name" value="FAM118"/>
</dbReference>
<sequence>MADDIQKLKNDIALNQVVIFIGTGVSVYTTKREQEVSHWRGLLKDGLQRCQQSGYMEEEEFKAFSDTLESDTADVDSYLDIADIVKYYLKLSSDLVENEIYNKWFKKTVGKLSVKNPDLVKSIGELGCPILTTNYDLLLERILDRKPLTWNEYQTFSMNDSLEVLKNYILHLQGYFEEPDGIIFSRDDYNRMYDNNLEESNFRTLLETKTLLFIGFDVDIVDVNLSNLLKWITHLTDKKPLSIYKLVSSTETKIFKQSSDVSCLTNIKEIQYDRNLENLLQFIRNLKSFTPLIRDNLSLTNKTESIRKKYLNYLIDEYGHVSILGQSDSNVSLPLESVYVKLKFDPTHLSIRAMKMLDINEEFERKLSSAG</sequence>
<dbReference type="PANTHER" id="PTHR28623">
    <property type="entry name" value="PROTEIN FAM118B"/>
    <property type="match status" value="1"/>
</dbReference>
<dbReference type="AlphaFoldDB" id="A0A8S2S129"/>
<evidence type="ECO:0000256" key="5">
    <source>
        <dbReference type="ARBA" id="ARBA00022990"/>
    </source>
</evidence>
<evidence type="ECO:0000256" key="6">
    <source>
        <dbReference type="ARBA" id="ARBA00023242"/>
    </source>
</evidence>
<dbReference type="EMBL" id="CAJOBJ010103379">
    <property type="protein sequence ID" value="CAF4598223.1"/>
    <property type="molecule type" value="Genomic_DNA"/>
</dbReference>
<evidence type="ECO:0000256" key="2">
    <source>
        <dbReference type="ARBA" id="ARBA00006491"/>
    </source>
</evidence>
<comment type="function">
    <text evidence="1">May play a role in Cajal bodies formation.</text>
</comment>
<gene>
    <name evidence="8" type="ORF">BYL167_LOCUS23407</name>
    <name evidence="9" type="ORF">GIL414_LOCUS38804</name>
</gene>
<dbReference type="Proteomes" id="UP000681720">
    <property type="component" value="Unassembled WGS sequence"/>
</dbReference>
<dbReference type="PANTHER" id="PTHR28623:SF1">
    <property type="entry name" value="PROTEIN FAM118B"/>
    <property type="match status" value="1"/>
</dbReference>
<organism evidence="8 10">
    <name type="scientific">Rotaria magnacalcarata</name>
    <dbReference type="NCBI Taxonomy" id="392030"/>
    <lineage>
        <taxon>Eukaryota</taxon>
        <taxon>Metazoa</taxon>
        <taxon>Spiralia</taxon>
        <taxon>Gnathifera</taxon>
        <taxon>Rotifera</taxon>
        <taxon>Eurotatoria</taxon>
        <taxon>Bdelloidea</taxon>
        <taxon>Philodinida</taxon>
        <taxon>Philodinidae</taxon>
        <taxon>Rotaria</taxon>
    </lineage>
</organism>
<accession>A0A8S2S129</accession>
<keyword evidence="5" id="KW-0007">Acetylation</keyword>
<evidence type="ECO:0000313" key="8">
    <source>
        <dbReference type="EMBL" id="CAF4195035.1"/>
    </source>
</evidence>
<comment type="similarity">
    <text evidence="2">Belongs to the FAM118 family.</text>
</comment>
<evidence type="ECO:0000256" key="3">
    <source>
        <dbReference type="ARBA" id="ARBA00014026"/>
    </source>
</evidence>
<comment type="subcellular location">
    <subcellularLocation>
        <location evidence="7">Nucleus</location>
        <location evidence="7">Nuclear body</location>
    </subcellularLocation>
</comment>
<reference evidence="8" key="1">
    <citation type="submission" date="2021-02" db="EMBL/GenBank/DDBJ databases">
        <authorList>
            <person name="Nowell W R."/>
        </authorList>
    </citation>
    <scope>NUCLEOTIDE SEQUENCE</scope>
</reference>
<keyword evidence="4" id="KW-0597">Phosphoprotein</keyword>
<proteinExistence type="inferred from homology"/>
<evidence type="ECO:0000256" key="4">
    <source>
        <dbReference type="ARBA" id="ARBA00022553"/>
    </source>
</evidence>
<evidence type="ECO:0000256" key="7">
    <source>
        <dbReference type="ARBA" id="ARBA00034306"/>
    </source>
</evidence>
<feature type="non-terminal residue" evidence="8">
    <location>
        <position position="371"/>
    </location>
</feature>
<keyword evidence="6" id="KW-0539">Nucleus</keyword>